<protein>
    <submittedName>
        <fullName evidence="1">Uncharacterized protein</fullName>
    </submittedName>
</protein>
<dbReference type="Proteomes" id="UP001060085">
    <property type="component" value="Linkage Group LG01"/>
</dbReference>
<sequence length="364" mass="40499">MADQQDFIGISLSACLGENVFGFRNGDVLGSPEEVLNKKLLIDLTKLSIGSMISEGPYSVVYEGLYNSIPVAIKVIQPDRSSNVSPERKVKFGREVVMLSRVKHDNIVKFIGATLEPALMVVTELMKGGTLQKYLWSIRPNCPDLKLSLSLALGISQAMEYLHANGIIHRDLKPSNLLLTEDKKMIKLADFGLAREEAADEMTAEAGTYRWMAPELFSVDPLKSGMKKPYDHKVDVYSFAMVLWELLTNSTPFKGRSNVMVAYAAAANLRPSTESIPKDIIPLINSCWAEEPAERPEFKQINTCITNILSSLCSVQKTLSNHFETENLKPKVSEDPLVVAVDNYLLENSKKNGKKSCSFLRCFQ</sequence>
<dbReference type="EMBL" id="CM044701">
    <property type="protein sequence ID" value="KAI5684230.1"/>
    <property type="molecule type" value="Genomic_DNA"/>
</dbReference>
<gene>
    <name evidence="1" type="ORF">M9H77_05458</name>
</gene>
<proteinExistence type="predicted"/>
<evidence type="ECO:0000313" key="2">
    <source>
        <dbReference type="Proteomes" id="UP001060085"/>
    </source>
</evidence>
<evidence type="ECO:0000313" key="1">
    <source>
        <dbReference type="EMBL" id="KAI5684230.1"/>
    </source>
</evidence>
<organism evidence="1 2">
    <name type="scientific">Catharanthus roseus</name>
    <name type="common">Madagascar periwinkle</name>
    <name type="synonym">Vinca rosea</name>
    <dbReference type="NCBI Taxonomy" id="4058"/>
    <lineage>
        <taxon>Eukaryota</taxon>
        <taxon>Viridiplantae</taxon>
        <taxon>Streptophyta</taxon>
        <taxon>Embryophyta</taxon>
        <taxon>Tracheophyta</taxon>
        <taxon>Spermatophyta</taxon>
        <taxon>Magnoliopsida</taxon>
        <taxon>eudicotyledons</taxon>
        <taxon>Gunneridae</taxon>
        <taxon>Pentapetalae</taxon>
        <taxon>asterids</taxon>
        <taxon>lamiids</taxon>
        <taxon>Gentianales</taxon>
        <taxon>Apocynaceae</taxon>
        <taxon>Rauvolfioideae</taxon>
        <taxon>Vinceae</taxon>
        <taxon>Catharanthinae</taxon>
        <taxon>Catharanthus</taxon>
    </lineage>
</organism>
<comment type="caution">
    <text evidence="1">The sequence shown here is derived from an EMBL/GenBank/DDBJ whole genome shotgun (WGS) entry which is preliminary data.</text>
</comment>
<keyword evidence="2" id="KW-1185">Reference proteome</keyword>
<accession>A0ACC0CH16</accession>
<name>A0ACC0CH16_CATRO</name>
<reference evidence="2" key="1">
    <citation type="journal article" date="2023" name="Nat. Plants">
        <title>Single-cell RNA sequencing provides a high-resolution roadmap for understanding the multicellular compartmentation of specialized metabolism.</title>
        <authorList>
            <person name="Sun S."/>
            <person name="Shen X."/>
            <person name="Li Y."/>
            <person name="Li Y."/>
            <person name="Wang S."/>
            <person name="Li R."/>
            <person name="Zhang H."/>
            <person name="Shen G."/>
            <person name="Guo B."/>
            <person name="Wei J."/>
            <person name="Xu J."/>
            <person name="St-Pierre B."/>
            <person name="Chen S."/>
            <person name="Sun C."/>
        </authorList>
    </citation>
    <scope>NUCLEOTIDE SEQUENCE [LARGE SCALE GENOMIC DNA]</scope>
</reference>